<dbReference type="Proteomes" id="UP000750711">
    <property type="component" value="Unassembled WGS sequence"/>
</dbReference>
<gene>
    <name evidence="3" type="ORF">GP486_005777</name>
</gene>
<dbReference type="EMBL" id="JAGHQM010001150">
    <property type="protein sequence ID" value="KAH0556294.1"/>
    <property type="molecule type" value="Genomic_DNA"/>
</dbReference>
<name>A0A9P8L8K9_9PEZI</name>
<proteinExistence type="predicted"/>
<feature type="region of interest" description="Disordered" evidence="1">
    <location>
        <begin position="205"/>
        <end position="229"/>
    </location>
</feature>
<accession>A0A9P8L8K9</accession>
<keyword evidence="2" id="KW-0732">Signal</keyword>
<feature type="signal peptide" evidence="2">
    <location>
        <begin position="1"/>
        <end position="19"/>
    </location>
</feature>
<reference evidence="3" key="1">
    <citation type="submission" date="2021-03" db="EMBL/GenBank/DDBJ databases">
        <title>Comparative genomics and phylogenomic investigation of the class Geoglossomycetes provide insights into ecological specialization and systematics.</title>
        <authorList>
            <person name="Melie T."/>
            <person name="Pirro S."/>
            <person name="Miller A.N."/>
            <person name="Quandt A."/>
        </authorList>
    </citation>
    <scope>NUCLEOTIDE SEQUENCE</scope>
    <source>
        <strain evidence="3">CAQ_001_2017</strain>
    </source>
</reference>
<evidence type="ECO:0000256" key="2">
    <source>
        <dbReference type="SAM" id="SignalP"/>
    </source>
</evidence>
<feature type="chain" id="PRO_5040214894" description="Aminotransferase-like plant mobile domain-containing protein" evidence="2">
    <location>
        <begin position="20"/>
        <end position="360"/>
    </location>
</feature>
<protein>
    <recommendedName>
        <fullName evidence="5">Aminotransferase-like plant mobile domain-containing protein</fullName>
    </recommendedName>
</protein>
<dbReference type="AlphaFoldDB" id="A0A9P8L8K9"/>
<evidence type="ECO:0000313" key="4">
    <source>
        <dbReference type="Proteomes" id="UP000750711"/>
    </source>
</evidence>
<evidence type="ECO:0000256" key="1">
    <source>
        <dbReference type="SAM" id="MobiDB-lite"/>
    </source>
</evidence>
<sequence length="360" mass="40622">MFQVFFLVSRSVVFYFVEGATVKQGVIGFKSYAESDVGSRRRVMALMTALASHQVSIHPRGVTAYAYDAIRYETIAAYFAWAEWRLTHALPRNLFVGKGRVPNIALAATVGDPFLRSVLWLGGLEVNNADVYDTCLAFLRIGGGSGEREDPLEEEMHLAVPCVRFWSCNCMRQGGQRQRGNAHPPDCDKIRWFYWFPLMQEMLDGEHGGEGAGKGDEEEKKKEEETLEEVEVIQIDTPIEERLRGPLAFSGPVTHPMLPANSRLGRTGVRGSATSGEECWIYAHGFARERVLQYEPWTDKDLQRQLTLKEWNISLQMTEEVHASLLVSRRASREVMEKLMLAVEGARGLQFEDVGTQRMA</sequence>
<organism evidence="3 4">
    <name type="scientific">Trichoglossum hirsutum</name>
    <dbReference type="NCBI Taxonomy" id="265104"/>
    <lineage>
        <taxon>Eukaryota</taxon>
        <taxon>Fungi</taxon>
        <taxon>Dikarya</taxon>
        <taxon>Ascomycota</taxon>
        <taxon>Pezizomycotina</taxon>
        <taxon>Geoglossomycetes</taxon>
        <taxon>Geoglossales</taxon>
        <taxon>Geoglossaceae</taxon>
        <taxon>Trichoglossum</taxon>
    </lineage>
</organism>
<keyword evidence="4" id="KW-1185">Reference proteome</keyword>
<evidence type="ECO:0000313" key="3">
    <source>
        <dbReference type="EMBL" id="KAH0556294.1"/>
    </source>
</evidence>
<comment type="caution">
    <text evidence="3">The sequence shown here is derived from an EMBL/GenBank/DDBJ whole genome shotgun (WGS) entry which is preliminary data.</text>
</comment>
<feature type="compositionally biased region" description="Basic and acidic residues" evidence="1">
    <location>
        <begin position="205"/>
        <end position="224"/>
    </location>
</feature>
<evidence type="ECO:0008006" key="5">
    <source>
        <dbReference type="Google" id="ProtNLM"/>
    </source>
</evidence>